<gene>
    <name evidence="3" type="ORF">F506_21285</name>
</gene>
<evidence type="ECO:0000313" key="4">
    <source>
        <dbReference type="Proteomes" id="UP000063429"/>
    </source>
</evidence>
<dbReference type="Proteomes" id="UP000063429">
    <property type="component" value="Chromosome"/>
</dbReference>
<protein>
    <submittedName>
        <fullName evidence="3">Response regulator</fullName>
    </submittedName>
</protein>
<name>A0ABN4I2R0_9BURK</name>
<accession>A0ABN4I2R0</accession>
<proteinExistence type="predicted"/>
<dbReference type="RefSeq" id="WP_053200762.1">
    <property type="nucleotide sequence ID" value="NZ_CP011409.1"/>
</dbReference>
<dbReference type="SUPFAM" id="SSF52172">
    <property type="entry name" value="CheY-like"/>
    <property type="match status" value="1"/>
</dbReference>
<dbReference type="Gene3D" id="3.40.50.2300">
    <property type="match status" value="1"/>
</dbReference>
<dbReference type="PROSITE" id="PS50110">
    <property type="entry name" value="RESPONSE_REGULATORY"/>
    <property type="match status" value="1"/>
</dbReference>
<dbReference type="CDD" id="cd00156">
    <property type="entry name" value="REC"/>
    <property type="match status" value="1"/>
</dbReference>
<dbReference type="SMART" id="SM00448">
    <property type="entry name" value="REC"/>
    <property type="match status" value="1"/>
</dbReference>
<keyword evidence="1" id="KW-0597">Phosphoprotein</keyword>
<organism evidence="3 4">
    <name type="scientific">Herbaspirillum hiltneri N3</name>
    <dbReference type="NCBI Taxonomy" id="1262470"/>
    <lineage>
        <taxon>Bacteria</taxon>
        <taxon>Pseudomonadati</taxon>
        <taxon>Pseudomonadota</taxon>
        <taxon>Betaproteobacteria</taxon>
        <taxon>Burkholderiales</taxon>
        <taxon>Oxalobacteraceae</taxon>
        <taxon>Herbaspirillum</taxon>
    </lineage>
</organism>
<feature type="domain" description="Response regulatory" evidence="2">
    <location>
        <begin position="21"/>
        <end position="140"/>
    </location>
</feature>
<dbReference type="EMBL" id="CP011409">
    <property type="protein sequence ID" value="AKZ64847.1"/>
    <property type="molecule type" value="Genomic_DNA"/>
</dbReference>
<feature type="modified residue" description="4-aspartylphosphate" evidence="1">
    <location>
        <position position="72"/>
    </location>
</feature>
<evidence type="ECO:0000256" key="1">
    <source>
        <dbReference type="PROSITE-ProRule" id="PRU00169"/>
    </source>
</evidence>
<evidence type="ECO:0000259" key="2">
    <source>
        <dbReference type="PROSITE" id="PS50110"/>
    </source>
</evidence>
<dbReference type="InterPro" id="IPR001789">
    <property type="entry name" value="Sig_transdc_resp-reg_receiver"/>
</dbReference>
<reference evidence="4" key="1">
    <citation type="journal article" date="2015" name="Genome Announc.">
        <title>Complete Genome Sequence of Herbaspirillum hiltneri N3 (DSM 17495), Isolated from Surface-Sterilized Wheat Roots.</title>
        <authorList>
            <person name="Guizelini D."/>
            <person name="Saizaki P.M."/>
            <person name="Coimbra N.A."/>
            <person name="Weiss V.A."/>
            <person name="Faoro H."/>
            <person name="Sfeir M.Z."/>
            <person name="Baura V.A."/>
            <person name="Monteiro R.A."/>
            <person name="Chubatsu L.S."/>
            <person name="Souza E.M."/>
            <person name="Cruz L.M."/>
            <person name="Pedrosa F.O."/>
            <person name="Raittz R.T."/>
            <person name="Marchaukoski J.N."/>
            <person name="Steffens M.B."/>
        </authorList>
    </citation>
    <scope>NUCLEOTIDE SEQUENCE [LARGE SCALE GENOMIC DNA]</scope>
    <source>
        <strain evidence="4">N3</strain>
    </source>
</reference>
<dbReference type="InterPro" id="IPR011006">
    <property type="entry name" value="CheY-like_superfamily"/>
</dbReference>
<keyword evidence="4" id="KW-1185">Reference proteome</keyword>
<evidence type="ECO:0000313" key="3">
    <source>
        <dbReference type="EMBL" id="AKZ64847.1"/>
    </source>
</evidence>
<sequence length="157" mass="17623">MEDALQELATRKGHAPDTPLKIFLVEDSADVRDLIIESLAEIPGVMLAGYSETEQDAMTRLENENYDVLILDIQLKQGNGMHLLQSLARTGQRRHDELKIIFSNHVSSTYRRVGVQYGVQFFFDKSSEFTKLRNLIERISGRGASGKNNPSRGFAPA</sequence>
<dbReference type="Pfam" id="PF00072">
    <property type="entry name" value="Response_reg"/>
    <property type="match status" value="1"/>
</dbReference>